<gene>
    <name evidence="3" type="ORF">SAMN04488503_3217</name>
</gene>
<dbReference type="Proteomes" id="UP000198324">
    <property type="component" value="Unassembled WGS sequence"/>
</dbReference>
<sequence>MSDAFAARASEWDANPVRAAMHRAFYELVLRTAEENGGLDGRSVLEFGCGTGALGLRLAGHGARLTFVDTSPAMLEVLRGKLELEGAPRATVLEGDIARLSVGTASQDLAVTLMALHHVPDIVPMLARLRSLLRPGGLLLAGDLFTEDGSFHADGSAAHNGFDPEAMRAMCGEAGFAVRRLLPFHVLRRPDATGTMREYPLFFLAASPA</sequence>
<dbReference type="GO" id="GO:0008168">
    <property type="term" value="F:methyltransferase activity"/>
    <property type="evidence" value="ECO:0007669"/>
    <property type="project" value="UniProtKB-KW"/>
</dbReference>
<dbReference type="RefSeq" id="WP_179217079.1">
    <property type="nucleotide sequence ID" value="NZ_FZOC01000008.1"/>
</dbReference>
<dbReference type="InterPro" id="IPR041698">
    <property type="entry name" value="Methyltransf_25"/>
</dbReference>
<keyword evidence="1" id="KW-0808">Transferase</keyword>
<dbReference type="Gene3D" id="3.40.50.150">
    <property type="entry name" value="Vaccinia Virus protein VP39"/>
    <property type="match status" value="1"/>
</dbReference>
<accession>A0A239CMJ3</accession>
<dbReference type="Pfam" id="PF13649">
    <property type="entry name" value="Methyltransf_25"/>
    <property type="match status" value="1"/>
</dbReference>
<dbReference type="GO" id="GO:0032259">
    <property type="term" value="P:methylation"/>
    <property type="evidence" value="ECO:0007669"/>
    <property type="project" value="UniProtKB-KW"/>
</dbReference>
<keyword evidence="4" id="KW-1185">Reference proteome</keyword>
<evidence type="ECO:0000313" key="4">
    <source>
        <dbReference type="Proteomes" id="UP000198324"/>
    </source>
</evidence>
<evidence type="ECO:0000256" key="1">
    <source>
        <dbReference type="ARBA" id="ARBA00022679"/>
    </source>
</evidence>
<name>A0A239CMJ3_9BACT</name>
<dbReference type="CDD" id="cd02440">
    <property type="entry name" value="AdoMet_MTases"/>
    <property type="match status" value="1"/>
</dbReference>
<protein>
    <submittedName>
        <fullName evidence="3">2-polyprenyl-3-methyl-5-hydroxy-6-metoxy-1,4-benzoquinol methylase</fullName>
    </submittedName>
</protein>
<dbReference type="PANTHER" id="PTHR43861">
    <property type="entry name" value="TRANS-ACONITATE 2-METHYLTRANSFERASE-RELATED"/>
    <property type="match status" value="1"/>
</dbReference>
<dbReference type="AlphaFoldDB" id="A0A239CMJ3"/>
<reference evidence="3 4" key="1">
    <citation type="submission" date="2017-06" db="EMBL/GenBank/DDBJ databases">
        <authorList>
            <person name="Kim H.J."/>
            <person name="Triplett B.A."/>
        </authorList>
    </citation>
    <scope>NUCLEOTIDE SEQUENCE [LARGE SCALE GENOMIC DNA]</scope>
    <source>
        <strain evidence="3 4">DSM 13116</strain>
    </source>
</reference>
<keyword evidence="3" id="KW-0489">Methyltransferase</keyword>
<proteinExistence type="predicted"/>
<dbReference type="EMBL" id="FZOC01000008">
    <property type="protein sequence ID" value="SNS21385.1"/>
    <property type="molecule type" value="Genomic_DNA"/>
</dbReference>
<evidence type="ECO:0000313" key="3">
    <source>
        <dbReference type="EMBL" id="SNS21385.1"/>
    </source>
</evidence>
<organism evidence="3 4">
    <name type="scientific">Humidesulfovibrio mexicanus</name>
    <dbReference type="NCBI Taxonomy" id="147047"/>
    <lineage>
        <taxon>Bacteria</taxon>
        <taxon>Pseudomonadati</taxon>
        <taxon>Thermodesulfobacteriota</taxon>
        <taxon>Desulfovibrionia</taxon>
        <taxon>Desulfovibrionales</taxon>
        <taxon>Desulfovibrionaceae</taxon>
        <taxon>Humidesulfovibrio</taxon>
    </lineage>
</organism>
<dbReference type="InterPro" id="IPR029063">
    <property type="entry name" value="SAM-dependent_MTases_sf"/>
</dbReference>
<evidence type="ECO:0000259" key="2">
    <source>
        <dbReference type="Pfam" id="PF13649"/>
    </source>
</evidence>
<feature type="domain" description="Methyltransferase" evidence="2">
    <location>
        <begin position="44"/>
        <end position="137"/>
    </location>
</feature>
<dbReference type="SUPFAM" id="SSF53335">
    <property type="entry name" value="S-adenosyl-L-methionine-dependent methyltransferases"/>
    <property type="match status" value="1"/>
</dbReference>